<keyword evidence="3" id="KW-0813">Transport</keyword>
<reference evidence="10 11" key="1">
    <citation type="submission" date="2023-07" db="EMBL/GenBank/DDBJ databases">
        <title>Genomic Encyclopedia of Type Strains, Phase IV (KMG-IV): sequencing the most valuable type-strain genomes for metagenomic binning, comparative biology and taxonomic classification.</title>
        <authorList>
            <person name="Goeker M."/>
        </authorList>
    </citation>
    <scope>NUCLEOTIDE SEQUENCE [LARGE SCALE GENOMIC DNA]</scope>
    <source>
        <strain evidence="10 11">DSM 27848</strain>
    </source>
</reference>
<evidence type="ECO:0000256" key="6">
    <source>
        <dbReference type="ARBA" id="ARBA00023225"/>
    </source>
</evidence>
<keyword evidence="4" id="KW-1005">Bacterial flagellum biogenesis</keyword>
<name>A0ABU0CZP8_9BACI</name>
<dbReference type="NCBIfam" id="TIGR03825">
    <property type="entry name" value="FliH_bacil"/>
    <property type="match status" value="1"/>
</dbReference>
<evidence type="ECO:0000256" key="4">
    <source>
        <dbReference type="ARBA" id="ARBA00022795"/>
    </source>
</evidence>
<keyword evidence="10" id="KW-0969">Cilium</keyword>
<sequence>MSRIIKNNSAPPIQSESKVISVRRIQLTSQEHVEQSIESVLEERDEILHNAEIEANKLLEAAKAEVNQLLQNIEMRRSEWELEEKKLIDDAYEKGLNIGIEEGRRNGYAEYENLIEKAKEVVNTSKIAFKEYLESSETVIVDIAIKSAERIIHTSLADQKDNFIPLVKRALKEAKDFKEVQIHVHPLQYELLISEKNELDAVFPNGTQCFIYPDEDLEEYSCYIESEHGRIDASVSSQLVELKKNMMELLKGDE</sequence>
<keyword evidence="10" id="KW-0966">Cell projection</keyword>
<dbReference type="InterPro" id="IPR022524">
    <property type="entry name" value="FliH_Bacilli"/>
</dbReference>
<keyword evidence="11" id="KW-1185">Reference proteome</keyword>
<protein>
    <recommendedName>
        <fullName evidence="7">Flagellar assembly protein FliH</fullName>
    </recommendedName>
</protein>
<comment type="caution">
    <text evidence="10">The sequence shown here is derived from an EMBL/GenBank/DDBJ whole genome shotgun (WGS) entry which is preliminary data.</text>
</comment>
<evidence type="ECO:0000256" key="3">
    <source>
        <dbReference type="ARBA" id="ARBA00022448"/>
    </source>
</evidence>
<evidence type="ECO:0000256" key="5">
    <source>
        <dbReference type="ARBA" id="ARBA00022927"/>
    </source>
</evidence>
<keyword evidence="6" id="KW-1006">Bacterial flagellum protein export</keyword>
<evidence type="ECO:0000256" key="2">
    <source>
        <dbReference type="ARBA" id="ARBA00006602"/>
    </source>
</evidence>
<evidence type="ECO:0000313" key="10">
    <source>
        <dbReference type="EMBL" id="MDQ0341632.1"/>
    </source>
</evidence>
<dbReference type="PANTHER" id="PTHR34982">
    <property type="entry name" value="YOP PROTEINS TRANSLOCATION PROTEIN L"/>
    <property type="match status" value="1"/>
</dbReference>
<gene>
    <name evidence="10" type="ORF">J2S14_000425</name>
</gene>
<proteinExistence type="inferred from homology"/>
<evidence type="ECO:0000256" key="7">
    <source>
        <dbReference type="NCBIfam" id="TIGR03825"/>
    </source>
</evidence>
<keyword evidence="10" id="KW-0282">Flagellum</keyword>
<feature type="domain" description="Flagellar assembly protein FliH/Type III secretion system HrpE" evidence="9">
    <location>
        <begin position="115"/>
        <end position="240"/>
    </location>
</feature>
<evidence type="ECO:0000313" key="11">
    <source>
        <dbReference type="Proteomes" id="UP001232343"/>
    </source>
</evidence>
<keyword evidence="5" id="KW-0653">Protein transport</keyword>
<evidence type="ECO:0000256" key="8">
    <source>
        <dbReference type="SAM" id="Coils"/>
    </source>
</evidence>
<evidence type="ECO:0000256" key="1">
    <source>
        <dbReference type="ARBA" id="ARBA00003041"/>
    </source>
</evidence>
<dbReference type="Proteomes" id="UP001232343">
    <property type="component" value="Unassembled WGS sequence"/>
</dbReference>
<accession>A0ABU0CZP8</accession>
<keyword evidence="8" id="KW-0175">Coiled coil</keyword>
<comment type="function">
    <text evidence="1">Needed for flagellar regrowth and assembly.</text>
</comment>
<dbReference type="InterPro" id="IPR018035">
    <property type="entry name" value="Flagellar_FliH/T3SS_HrpE"/>
</dbReference>
<dbReference type="InterPro" id="IPR051472">
    <property type="entry name" value="T3SS_Stator/FliH"/>
</dbReference>
<dbReference type="Pfam" id="PF02108">
    <property type="entry name" value="FliH"/>
    <property type="match status" value="1"/>
</dbReference>
<dbReference type="RefSeq" id="WP_244679865.1">
    <property type="nucleotide sequence ID" value="NZ_JALIRM010000001.1"/>
</dbReference>
<comment type="similarity">
    <text evidence="2">Belongs to the FliH family.</text>
</comment>
<dbReference type="EMBL" id="JAUSUO010000001">
    <property type="protein sequence ID" value="MDQ0341632.1"/>
    <property type="molecule type" value="Genomic_DNA"/>
</dbReference>
<dbReference type="PANTHER" id="PTHR34982:SF1">
    <property type="entry name" value="FLAGELLAR ASSEMBLY PROTEIN FLIH"/>
    <property type="match status" value="1"/>
</dbReference>
<organism evidence="10 11">
    <name type="scientific">Lederbergia wuyishanensis</name>
    <dbReference type="NCBI Taxonomy" id="1347903"/>
    <lineage>
        <taxon>Bacteria</taxon>
        <taxon>Bacillati</taxon>
        <taxon>Bacillota</taxon>
        <taxon>Bacilli</taxon>
        <taxon>Bacillales</taxon>
        <taxon>Bacillaceae</taxon>
        <taxon>Lederbergia</taxon>
    </lineage>
</organism>
<evidence type="ECO:0000259" key="9">
    <source>
        <dbReference type="Pfam" id="PF02108"/>
    </source>
</evidence>
<feature type="coiled-coil region" evidence="8">
    <location>
        <begin position="48"/>
        <end position="90"/>
    </location>
</feature>